<dbReference type="NCBIfam" id="TIGR01777">
    <property type="entry name" value="yfcH"/>
    <property type="match status" value="1"/>
</dbReference>
<evidence type="ECO:0000259" key="2">
    <source>
        <dbReference type="Pfam" id="PF01370"/>
    </source>
</evidence>
<dbReference type="PANTHER" id="PTHR11092">
    <property type="entry name" value="SUGAR NUCLEOTIDE EPIMERASE RELATED"/>
    <property type="match status" value="1"/>
</dbReference>
<name>A0ABW5GXK3_9PSEU</name>
<keyword evidence="5" id="KW-1185">Reference proteome</keyword>
<dbReference type="InterPro" id="IPR010099">
    <property type="entry name" value="SDR39U1"/>
</dbReference>
<comment type="caution">
    <text evidence="4">The sequence shown here is derived from an EMBL/GenBank/DDBJ whole genome shotgun (WGS) entry which is preliminary data.</text>
</comment>
<dbReference type="Pfam" id="PF08338">
    <property type="entry name" value="DUF1731"/>
    <property type="match status" value="1"/>
</dbReference>
<reference evidence="5" key="1">
    <citation type="journal article" date="2019" name="Int. J. Syst. Evol. Microbiol.">
        <title>The Global Catalogue of Microorganisms (GCM) 10K type strain sequencing project: providing services to taxonomists for standard genome sequencing and annotation.</title>
        <authorList>
            <consortium name="The Broad Institute Genomics Platform"/>
            <consortium name="The Broad Institute Genome Sequencing Center for Infectious Disease"/>
            <person name="Wu L."/>
            <person name="Ma J."/>
        </authorList>
    </citation>
    <scope>NUCLEOTIDE SEQUENCE [LARGE SCALE GENOMIC DNA]</scope>
    <source>
        <strain evidence="5">CGMCC 4.7643</strain>
    </source>
</reference>
<dbReference type="RefSeq" id="WP_345407125.1">
    <property type="nucleotide sequence ID" value="NZ_BAABHG010000021.1"/>
</dbReference>
<dbReference type="InterPro" id="IPR001509">
    <property type="entry name" value="Epimerase_deHydtase"/>
</dbReference>
<evidence type="ECO:0000313" key="5">
    <source>
        <dbReference type="Proteomes" id="UP001597419"/>
    </source>
</evidence>
<dbReference type="SUPFAM" id="SSF51735">
    <property type="entry name" value="NAD(P)-binding Rossmann-fold domains"/>
    <property type="match status" value="1"/>
</dbReference>
<feature type="domain" description="DUF1731" evidence="3">
    <location>
        <begin position="261"/>
        <end position="302"/>
    </location>
</feature>
<gene>
    <name evidence="4" type="ORF">ACFSYJ_43100</name>
</gene>
<evidence type="ECO:0000259" key="3">
    <source>
        <dbReference type="Pfam" id="PF08338"/>
    </source>
</evidence>
<dbReference type="EMBL" id="JBHUKU010000033">
    <property type="protein sequence ID" value="MFD2465469.1"/>
    <property type="molecule type" value="Genomic_DNA"/>
</dbReference>
<proteinExistence type="inferred from homology"/>
<organism evidence="4 5">
    <name type="scientific">Amycolatopsis samaneae</name>
    <dbReference type="NCBI Taxonomy" id="664691"/>
    <lineage>
        <taxon>Bacteria</taxon>
        <taxon>Bacillati</taxon>
        <taxon>Actinomycetota</taxon>
        <taxon>Actinomycetes</taxon>
        <taxon>Pseudonocardiales</taxon>
        <taxon>Pseudonocardiaceae</taxon>
        <taxon>Amycolatopsis</taxon>
    </lineage>
</organism>
<dbReference type="Pfam" id="PF01370">
    <property type="entry name" value="Epimerase"/>
    <property type="match status" value="1"/>
</dbReference>
<evidence type="ECO:0000256" key="1">
    <source>
        <dbReference type="ARBA" id="ARBA00009353"/>
    </source>
</evidence>
<dbReference type="Gene3D" id="3.40.50.720">
    <property type="entry name" value="NAD(P)-binding Rossmann-like Domain"/>
    <property type="match status" value="1"/>
</dbReference>
<dbReference type="PANTHER" id="PTHR11092:SF0">
    <property type="entry name" value="EPIMERASE FAMILY PROTEIN SDR39U1"/>
    <property type="match status" value="1"/>
</dbReference>
<protein>
    <submittedName>
        <fullName evidence="4">TIGR01777 family oxidoreductase</fullName>
    </submittedName>
</protein>
<comment type="similarity">
    <text evidence="1">Belongs to the NAD(P)-dependent epimerase/dehydratase family. SDR39U1 subfamily.</text>
</comment>
<dbReference type="InterPro" id="IPR013549">
    <property type="entry name" value="DUF1731"/>
</dbReference>
<accession>A0ABW5GXK3</accession>
<evidence type="ECO:0000313" key="4">
    <source>
        <dbReference type="EMBL" id="MFD2465469.1"/>
    </source>
</evidence>
<dbReference type="InterPro" id="IPR036291">
    <property type="entry name" value="NAD(P)-bd_dom_sf"/>
</dbReference>
<sequence>MTEHVVMTGATGLLGQAVASALIARRHEVVVLARDPERARVLVPGAAGYLAYRQGESGGWESALAGTDHVVNLAGAPLFKPFTGRRYLRKVTVQRIEGARQLVSAIHRASRGPRTLISASSVGVYGFGTPSAGQVDEHTSPLPGEHAEGSRAWEAAAIAEPKARTVLLRLGFVLAAKGGGVRWQLEQARKGKASYFAPGSQWLPWIHLDDVVAFILRVMDEDGWNGAYNLVAPEQVRSREFAETLAHVAGADRPRASRTLLARLFLGAGADIVLGGRRVAPARLIEAGFAFRYPHLAGALQECAGGTE</sequence>
<dbReference type="Proteomes" id="UP001597419">
    <property type="component" value="Unassembled WGS sequence"/>
</dbReference>
<feature type="domain" description="NAD-dependent epimerase/dehydratase" evidence="2">
    <location>
        <begin position="5"/>
        <end position="229"/>
    </location>
</feature>